<dbReference type="AlphaFoldDB" id="A0A397Q6J5"/>
<feature type="transmembrane region" description="Helical" evidence="1">
    <location>
        <begin position="24"/>
        <end position="44"/>
    </location>
</feature>
<name>A0A397Q6J5_9HYPH</name>
<dbReference type="EMBL" id="QXDF01000001">
    <property type="protein sequence ID" value="RIA55157.1"/>
    <property type="molecule type" value="Genomic_DNA"/>
</dbReference>
<proteinExistence type="predicted"/>
<evidence type="ECO:0000256" key="1">
    <source>
        <dbReference type="SAM" id="Phobius"/>
    </source>
</evidence>
<comment type="caution">
    <text evidence="2">The sequence shown here is derived from an EMBL/GenBank/DDBJ whole genome shotgun (WGS) entry which is preliminary data.</text>
</comment>
<keyword evidence="3" id="KW-1185">Reference proteome</keyword>
<sequence>MTDGRATVYTAWGRVVDYLFGRNALIGIASLLLLIISGYATWVGMTDFIVGVQAEGAPEQARDIGVLSVTNEVLITLVVITLTFLMWLALRETFGAQRR</sequence>
<evidence type="ECO:0000313" key="2">
    <source>
        <dbReference type="EMBL" id="RIA55157.1"/>
    </source>
</evidence>
<keyword evidence="1" id="KW-0472">Membrane</keyword>
<dbReference type="RefSeq" id="WP_210209111.1">
    <property type="nucleotide sequence ID" value="NZ_QXDF01000001.1"/>
</dbReference>
<evidence type="ECO:0000313" key="3">
    <source>
        <dbReference type="Proteomes" id="UP000266273"/>
    </source>
</evidence>
<dbReference type="Proteomes" id="UP000266273">
    <property type="component" value="Unassembled WGS sequence"/>
</dbReference>
<protein>
    <submittedName>
        <fullName evidence="2">Uncharacterized protein</fullName>
    </submittedName>
</protein>
<reference evidence="2 3" key="1">
    <citation type="submission" date="2018-08" db="EMBL/GenBank/DDBJ databases">
        <title>Genomic Encyclopedia of Archaeal and Bacterial Type Strains, Phase II (KMG-II): from individual species to whole genera.</title>
        <authorList>
            <person name="Goeker M."/>
        </authorList>
    </citation>
    <scope>NUCLEOTIDE SEQUENCE [LARGE SCALE GENOMIC DNA]</scope>
    <source>
        <strain evidence="2 3">DSM 5002</strain>
    </source>
</reference>
<keyword evidence="1" id="KW-0812">Transmembrane</keyword>
<accession>A0A397Q6J5</accession>
<organism evidence="2 3">
    <name type="scientific">Dichotomicrobium thermohalophilum</name>
    <dbReference type="NCBI Taxonomy" id="933063"/>
    <lineage>
        <taxon>Bacteria</taxon>
        <taxon>Pseudomonadati</taxon>
        <taxon>Pseudomonadota</taxon>
        <taxon>Alphaproteobacteria</taxon>
        <taxon>Hyphomicrobiales</taxon>
        <taxon>Hyphomicrobiaceae</taxon>
        <taxon>Dichotomicrobium</taxon>
    </lineage>
</organism>
<gene>
    <name evidence="2" type="ORF">BXY53_0210</name>
</gene>
<keyword evidence="1" id="KW-1133">Transmembrane helix</keyword>
<feature type="transmembrane region" description="Helical" evidence="1">
    <location>
        <begin position="64"/>
        <end position="90"/>
    </location>
</feature>